<accession>A0A1V4BRA6</accession>
<organism evidence="2 3">
    <name type="scientific">Microcystis aeruginosa KW</name>
    <dbReference type="NCBI Taxonomy" id="1960155"/>
    <lineage>
        <taxon>Bacteria</taxon>
        <taxon>Bacillati</taxon>
        <taxon>Cyanobacteriota</taxon>
        <taxon>Cyanophyceae</taxon>
        <taxon>Oscillatoriophycideae</taxon>
        <taxon>Chroococcales</taxon>
        <taxon>Microcystaceae</taxon>
        <taxon>Microcystis</taxon>
    </lineage>
</organism>
<dbReference type="Proteomes" id="UP000189835">
    <property type="component" value="Unassembled WGS sequence"/>
</dbReference>
<keyword evidence="1" id="KW-0732">Signal</keyword>
<evidence type="ECO:0000313" key="2">
    <source>
        <dbReference type="EMBL" id="OPF16902.1"/>
    </source>
</evidence>
<protein>
    <recommendedName>
        <fullName evidence="4">PepSY domain-containing protein</fullName>
    </recommendedName>
</protein>
<name>A0A1V4BRA6_MICAE</name>
<proteinExistence type="predicted"/>
<dbReference type="RefSeq" id="WP_079207698.1">
    <property type="nucleotide sequence ID" value="NZ_MVGR01000004.1"/>
</dbReference>
<sequence>MKTKSIISLLSLSIMGMSIYAGQANSSDYRALTPEEKSQLTAALLKQGCRNPKAMKFDVETNQFEAEDAVCEGGRKYDIYLDKNFRIVSMKPD</sequence>
<reference evidence="2 3" key="1">
    <citation type="submission" date="2017-02" db="EMBL/GenBank/DDBJ databases">
        <title>Genome sequence of Microcystis aeruginosa KW.</title>
        <authorList>
            <person name="Oh H.-M."/>
            <person name="Ahn C.-Y."/>
            <person name="Jeong H."/>
            <person name="Srivastava A."/>
            <person name="Lee H.-G."/>
            <person name="Kang S.-R."/>
        </authorList>
    </citation>
    <scope>NUCLEOTIDE SEQUENCE [LARGE SCALE GENOMIC DNA]</scope>
    <source>
        <strain evidence="2 3">KW</strain>
    </source>
</reference>
<evidence type="ECO:0008006" key="4">
    <source>
        <dbReference type="Google" id="ProtNLM"/>
    </source>
</evidence>
<dbReference type="AlphaFoldDB" id="A0A1V4BRA6"/>
<evidence type="ECO:0000256" key="1">
    <source>
        <dbReference type="SAM" id="SignalP"/>
    </source>
</evidence>
<dbReference type="EMBL" id="MVGR01000004">
    <property type="protein sequence ID" value="OPF16902.1"/>
    <property type="molecule type" value="Genomic_DNA"/>
</dbReference>
<gene>
    <name evidence="2" type="ORF">B1L04_12295</name>
</gene>
<comment type="caution">
    <text evidence="2">The sequence shown here is derived from an EMBL/GenBank/DDBJ whole genome shotgun (WGS) entry which is preliminary data.</text>
</comment>
<evidence type="ECO:0000313" key="3">
    <source>
        <dbReference type="Proteomes" id="UP000189835"/>
    </source>
</evidence>
<feature type="chain" id="PRO_5012663347" description="PepSY domain-containing protein" evidence="1">
    <location>
        <begin position="24"/>
        <end position="93"/>
    </location>
</feature>
<feature type="signal peptide" evidence="1">
    <location>
        <begin position="1"/>
        <end position="23"/>
    </location>
</feature>